<feature type="domain" description="Histidine kinase" evidence="6">
    <location>
        <begin position="388"/>
        <end position="601"/>
    </location>
</feature>
<dbReference type="Proteomes" id="UP001139353">
    <property type="component" value="Unassembled WGS sequence"/>
</dbReference>
<dbReference type="Gene3D" id="3.30.450.20">
    <property type="entry name" value="PAS domain"/>
    <property type="match status" value="1"/>
</dbReference>
<evidence type="ECO:0000256" key="1">
    <source>
        <dbReference type="ARBA" id="ARBA00000085"/>
    </source>
</evidence>
<dbReference type="InterPro" id="IPR035965">
    <property type="entry name" value="PAS-like_dom_sf"/>
</dbReference>
<comment type="catalytic activity">
    <reaction evidence="1">
        <text>ATP + protein L-histidine = ADP + protein N-phospho-L-histidine.</text>
        <dbReference type="EC" id="2.7.13.3"/>
    </reaction>
</comment>
<dbReference type="InterPro" id="IPR036890">
    <property type="entry name" value="HATPase_C_sf"/>
</dbReference>
<dbReference type="Gene3D" id="3.30.565.10">
    <property type="entry name" value="Histidine kinase-like ATPase, C-terminal domain"/>
    <property type="match status" value="1"/>
</dbReference>
<protein>
    <recommendedName>
        <fullName evidence="2">histidine kinase</fullName>
        <ecNumber evidence="2">2.7.13.3</ecNumber>
    </recommendedName>
</protein>
<dbReference type="Pfam" id="PF00512">
    <property type="entry name" value="HisKA"/>
    <property type="match status" value="1"/>
</dbReference>
<keyword evidence="5" id="KW-1133">Transmembrane helix</keyword>
<keyword evidence="8" id="KW-1185">Reference proteome</keyword>
<sequence length="611" mass="67080">MWGSRQRRERRAAQSREGANAGLPEESWFSALEGQADEAAAADGSRWNANRPVLRPLAGHALRRIFGTYVAARAALGVALVLAISLMGALTARYLTPPLILCAAYVVQAFIWWLTDQLRVFKALQSARWQWWMTIGVDLLVFGAIHWIDPTSNLNFTALLVLPVLMAGILTPRLPALATAAGVALMLLAAAGRVAGSVPDSAALMSQAGLSGIGLFVVALLSGELSMRLAHEERTARDSRERARQQAQLSRLVIEDMADGVLVIDRQLRVRAANPSARRLLVAQAARCPSPPFSLRLHPGWLVLADEVDQAFARGNWPSAPMDLNIQLEDGSRRALHIRARFTRSRSDGNDTAPADEPLCVLFIEELRAVQARLRQERLAAMGRISAGVAHEIRNPLAAISQANALLEEDELRPDQRRLIRIMTDNIDRLRRIVDDVMEAAPGSLAPSRTLDVTAEIASICSEWARTVGLILGSASRLQVLLPPAPVGVVFDSDHLRRVLVNLLDNAIRHASPRPGGVRVSLEPSEDGAWARMSVASDGPPIPQDVEPYLFEPFHSTRSRGTGLGLYICRELCERHGARIDFRRHDERHCNVFEVMMPRESLTSAEGRLVL</sequence>
<dbReference type="InterPro" id="IPR004358">
    <property type="entry name" value="Sig_transdc_His_kin-like_C"/>
</dbReference>
<dbReference type="Gene3D" id="1.10.287.130">
    <property type="match status" value="1"/>
</dbReference>
<dbReference type="AlphaFoldDB" id="A0A9X2C2A1"/>
<feature type="transmembrane region" description="Helical" evidence="5">
    <location>
        <begin position="202"/>
        <end position="221"/>
    </location>
</feature>
<evidence type="ECO:0000313" key="7">
    <source>
        <dbReference type="EMBL" id="MCK9688471.1"/>
    </source>
</evidence>
<feature type="compositionally biased region" description="Basic residues" evidence="4">
    <location>
        <begin position="1"/>
        <end position="10"/>
    </location>
</feature>
<dbReference type="PRINTS" id="PR00344">
    <property type="entry name" value="BCTRLSENSOR"/>
</dbReference>
<keyword evidence="3" id="KW-0597">Phosphoprotein</keyword>
<dbReference type="PANTHER" id="PTHR43065:SF52">
    <property type="entry name" value="SENSOR PROTEIN KINASE PILS"/>
    <property type="match status" value="1"/>
</dbReference>
<dbReference type="EMBL" id="JAJLJH010000008">
    <property type="protein sequence ID" value="MCK9688471.1"/>
    <property type="molecule type" value="Genomic_DNA"/>
</dbReference>
<feature type="region of interest" description="Disordered" evidence="4">
    <location>
        <begin position="1"/>
        <end position="23"/>
    </location>
</feature>
<feature type="transmembrane region" description="Helical" evidence="5">
    <location>
        <begin position="98"/>
        <end position="115"/>
    </location>
</feature>
<dbReference type="InterPro" id="IPR003594">
    <property type="entry name" value="HATPase_dom"/>
</dbReference>
<dbReference type="SUPFAM" id="SSF55785">
    <property type="entry name" value="PYP-like sensor domain (PAS domain)"/>
    <property type="match status" value="1"/>
</dbReference>
<dbReference type="SMART" id="SM00388">
    <property type="entry name" value="HisKA"/>
    <property type="match status" value="1"/>
</dbReference>
<reference evidence="7" key="1">
    <citation type="submission" date="2021-11" db="EMBL/GenBank/DDBJ databases">
        <title>BS-T2-15 a new species belonging to the Comamonadaceae family isolated from the soil of a French oak forest.</title>
        <authorList>
            <person name="Mieszkin S."/>
            <person name="Alain K."/>
        </authorList>
    </citation>
    <scope>NUCLEOTIDE SEQUENCE</scope>
    <source>
        <strain evidence="7">BS-T2-15</strain>
    </source>
</reference>
<evidence type="ECO:0000256" key="2">
    <source>
        <dbReference type="ARBA" id="ARBA00012438"/>
    </source>
</evidence>
<keyword evidence="5" id="KW-0812">Transmembrane</keyword>
<dbReference type="PROSITE" id="PS50109">
    <property type="entry name" value="HIS_KIN"/>
    <property type="match status" value="1"/>
</dbReference>
<gene>
    <name evidence="7" type="ORF">LPC04_22405</name>
</gene>
<dbReference type="CDD" id="cd00082">
    <property type="entry name" value="HisKA"/>
    <property type="match status" value="1"/>
</dbReference>
<dbReference type="PANTHER" id="PTHR43065">
    <property type="entry name" value="SENSOR HISTIDINE KINASE"/>
    <property type="match status" value="1"/>
</dbReference>
<evidence type="ECO:0000313" key="8">
    <source>
        <dbReference type="Proteomes" id="UP001139353"/>
    </source>
</evidence>
<dbReference type="SMART" id="SM00387">
    <property type="entry name" value="HATPase_c"/>
    <property type="match status" value="1"/>
</dbReference>
<keyword evidence="7" id="KW-0418">Kinase</keyword>
<dbReference type="Pfam" id="PF02518">
    <property type="entry name" value="HATPase_c"/>
    <property type="match status" value="1"/>
</dbReference>
<dbReference type="SUPFAM" id="SSF55874">
    <property type="entry name" value="ATPase domain of HSP90 chaperone/DNA topoisomerase II/histidine kinase"/>
    <property type="match status" value="1"/>
</dbReference>
<evidence type="ECO:0000256" key="4">
    <source>
        <dbReference type="SAM" id="MobiDB-lite"/>
    </source>
</evidence>
<dbReference type="GO" id="GO:0000155">
    <property type="term" value="F:phosphorelay sensor kinase activity"/>
    <property type="evidence" value="ECO:0007669"/>
    <property type="project" value="InterPro"/>
</dbReference>
<keyword evidence="7" id="KW-0808">Transferase</keyword>
<comment type="caution">
    <text evidence="7">The sequence shown here is derived from an EMBL/GenBank/DDBJ whole genome shotgun (WGS) entry which is preliminary data.</text>
</comment>
<keyword evidence="5" id="KW-0472">Membrane</keyword>
<proteinExistence type="predicted"/>
<evidence type="ECO:0000256" key="3">
    <source>
        <dbReference type="ARBA" id="ARBA00022553"/>
    </source>
</evidence>
<dbReference type="InterPro" id="IPR003661">
    <property type="entry name" value="HisK_dim/P_dom"/>
</dbReference>
<feature type="transmembrane region" description="Helical" evidence="5">
    <location>
        <begin position="70"/>
        <end position="92"/>
    </location>
</feature>
<accession>A0A9X2C2A1</accession>
<name>A0A9X2C2A1_9BURK</name>
<dbReference type="EC" id="2.7.13.3" evidence="2"/>
<evidence type="ECO:0000259" key="6">
    <source>
        <dbReference type="PROSITE" id="PS50109"/>
    </source>
</evidence>
<dbReference type="RefSeq" id="WP_275684508.1">
    <property type="nucleotide sequence ID" value="NZ_JAJLJH010000008.1"/>
</dbReference>
<evidence type="ECO:0000256" key="5">
    <source>
        <dbReference type="SAM" id="Phobius"/>
    </source>
</evidence>
<dbReference type="CDD" id="cd00130">
    <property type="entry name" value="PAS"/>
    <property type="match status" value="1"/>
</dbReference>
<feature type="transmembrane region" description="Helical" evidence="5">
    <location>
        <begin position="127"/>
        <end position="148"/>
    </location>
</feature>
<organism evidence="7 8">
    <name type="scientific">Scleromatobacter humisilvae</name>
    <dbReference type="NCBI Taxonomy" id="2897159"/>
    <lineage>
        <taxon>Bacteria</taxon>
        <taxon>Pseudomonadati</taxon>
        <taxon>Pseudomonadota</taxon>
        <taxon>Betaproteobacteria</taxon>
        <taxon>Burkholderiales</taxon>
        <taxon>Sphaerotilaceae</taxon>
        <taxon>Scleromatobacter</taxon>
    </lineage>
</organism>
<dbReference type="InterPro" id="IPR000014">
    <property type="entry name" value="PAS"/>
</dbReference>
<dbReference type="InterPro" id="IPR005467">
    <property type="entry name" value="His_kinase_dom"/>
</dbReference>
<dbReference type="SUPFAM" id="SSF47384">
    <property type="entry name" value="Homodimeric domain of signal transducing histidine kinase"/>
    <property type="match status" value="1"/>
</dbReference>
<dbReference type="InterPro" id="IPR036097">
    <property type="entry name" value="HisK_dim/P_sf"/>
</dbReference>
<feature type="transmembrane region" description="Helical" evidence="5">
    <location>
        <begin position="177"/>
        <end position="196"/>
    </location>
</feature>